<dbReference type="FunFam" id="3.30.470.10:FF:000003">
    <property type="entry name" value="Branched-chain-amino-acid aminotransferase"/>
    <property type="match status" value="1"/>
</dbReference>
<comment type="catalytic activity">
    <reaction evidence="9">
        <text>L-leucine + 2-oxoglutarate = 4-methyl-2-oxopentanoate + L-glutamate</text>
        <dbReference type="Rhea" id="RHEA:18321"/>
        <dbReference type="ChEBI" id="CHEBI:16810"/>
        <dbReference type="ChEBI" id="CHEBI:17865"/>
        <dbReference type="ChEBI" id="CHEBI:29985"/>
        <dbReference type="ChEBI" id="CHEBI:57427"/>
        <dbReference type="EC" id="2.6.1.42"/>
    </reaction>
</comment>
<keyword evidence="10" id="KW-1185">Reference proteome</keyword>
<dbReference type="SUPFAM" id="SSF56752">
    <property type="entry name" value="D-aminoacid aminotransferase-like PLP-dependent enzymes"/>
    <property type="match status" value="1"/>
</dbReference>
<dbReference type="NCBIfam" id="TIGR01123">
    <property type="entry name" value="ilvE_II"/>
    <property type="match status" value="1"/>
</dbReference>
<keyword evidence="3 9" id="KW-0032">Aminotransferase</keyword>
<dbReference type="PROSITE" id="PS00770">
    <property type="entry name" value="AA_TRANSFER_CLASS_4"/>
    <property type="match status" value="1"/>
</dbReference>
<comment type="catalytic activity">
    <reaction evidence="9">
        <text>L-isoleucine + 2-oxoglutarate = (S)-3-methyl-2-oxopentanoate + L-glutamate</text>
        <dbReference type="Rhea" id="RHEA:24801"/>
        <dbReference type="ChEBI" id="CHEBI:16810"/>
        <dbReference type="ChEBI" id="CHEBI:29985"/>
        <dbReference type="ChEBI" id="CHEBI:35146"/>
        <dbReference type="ChEBI" id="CHEBI:58045"/>
        <dbReference type="EC" id="2.6.1.42"/>
    </reaction>
</comment>
<evidence type="ECO:0000256" key="1">
    <source>
        <dbReference type="ARBA" id="ARBA00001933"/>
    </source>
</evidence>
<comment type="cofactor">
    <cofactor evidence="1 8">
        <name>pyridoxal 5'-phosphate</name>
        <dbReference type="ChEBI" id="CHEBI:597326"/>
    </cofactor>
</comment>
<evidence type="ECO:0000256" key="4">
    <source>
        <dbReference type="ARBA" id="ARBA00022679"/>
    </source>
</evidence>
<keyword evidence="9" id="KW-0100">Branched-chain amino acid biosynthesis</keyword>
<comment type="catalytic activity">
    <reaction evidence="9">
        <text>L-valine + 2-oxoglutarate = 3-methyl-2-oxobutanoate + L-glutamate</text>
        <dbReference type="Rhea" id="RHEA:24813"/>
        <dbReference type="ChEBI" id="CHEBI:11851"/>
        <dbReference type="ChEBI" id="CHEBI:16810"/>
        <dbReference type="ChEBI" id="CHEBI:29985"/>
        <dbReference type="ChEBI" id="CHEBI:57762"/>
        <dbReference type="EC" id="2.6.1.42"/>
    </reaction>
</comment>
<dbReference type="InterPro" id="IPR043132">
    <property type="entry name" value="BCAT-like_C"/>
</dbReference>
<reference evidence="10" key="1">
    <citation type="journal article" date="2021" name="Nat. Commun.">
        <title>Genomic analyses provide insights into spinach domestication and the genetic basis of agronomic traits.</title>
        <authorList>
            <person name="Cai X."/>
            <person name="Sun X."/>
            <person name="Xu C."/>
            <person name="Sun H."/>
            <person name="Wang X."/>
            <person name="Ge C."/>
            <person name="Zhang Z."/>
            <person name="Wang Q."/>
            <person name="Fei Z."/>
            <person name="Jiao C."/>
            <person name="Wang Q."/>
        </authorList>
    </citation>
    <scope>NUCLEOTIDE SEQUENCE [LARGE SCALE GENOMIC DNA]</scope>
    <source>
        <strain evidence="10">cv. Varoflay</strain>
    </source>
</reference>
<evidence type="ECO:0000256" key="7">
    <source>
        <dbReference type="RuleBase" id="RU004106"/>
    </source>
</evidence>
<dbReference type="GO" id="GO:0004084">
    <property type="term" value="F:branched-chain-amino-acid transaminase activity"/>
    <property type="evidence" value="ECO:0000318"/>
    <property type="project" value="GO_Central"/>
</dbReference>
<dbReference type="Pfam" id="PF01063">
    <property type="entry name" value="Aminotran_4"/>
    <property type="match status" value="1"/>
</dbReference>
<dbReference type="GO" id="GO:0009507">
    <property type="term" value="C:chloroplast"/>
    <property type="evidence" value="ECO:0000318"/>
    <property type="project" value="GO_Central"/>
</dbReference>
<dbReference type="FunFam" id="3.20.10.10:FF:000003">
    <property type="entry name" value="Branched-chain-amino-acid aminotransferase"/>
    <property type="match status" value="1"/>
</dbReference>
<accession>A0A9R0K4Y1</accession>
<evidence type="ECO:0000256" key="5">
    <source>
        <dbReference type="ARBA" id="ARBA00022898"/>
    </source>
</evidence>
<dbReference type="InterPro" id="IPR018300">
    <property type="entry name" value="Aminotrans_IV_CS"/>
</dbReference>
<dbReference type="InterPro" id="IPR033939">
    <property type="entry name" value="BCAT_family"/>
</dbReference>
<evidence type="ECO:0000256" key="3">
    <source>
        <dbReference type="ARBA" id="ARBA00022576"/>
    </source>
</evidence>
<dbReference type="GeneID" id="110797813"/>
<dbReference type="InterPro" id="IPR043131">
    <property type="entry name" value="BCAT-like_N"/>
</dbReference>
<evidence type="ECO:0000256" key="2">
    <source>
        <dbReference type="ARBA" id="ARBA00009320"/>
    </source>
</evidence>
<evidence type="ECO:0000256" key="6">
    <source>
        <dbReference type="PIRSR" id="PIRSR006468-1"/>
    </source>
</evidence>
<proteinExistence type="inferred from homology"/>
<protein>
    <recommendedName>
        <fullName evidence="9">Branched-chain-amino-acid aminotransferase</fullName>
        <ecNumber evidence="9">2.6.1.42</ecNumber>
    </recommendedName>
</protein>
<organism evidence="10 11">
    <name type="scientific">Spinacia oleracea</name>
    <name type="common">Spinach</name>
    <dbReference type="NCBI Taxonomy" id="3562"/>
    <lineage>
        <taxon>Eukaryota</taxon>
        <taxon>Viridiplantae</taxon>
        <taxon>Streptophyta</taxon>
        <taxon>Embryophyta</taxon>
        <taxon>Tracheophyta</taxon>
        <taxon>Spermatophyta</taxon>
        <taxon>Magnoliopsida</taxon>
        <taxon>eudicotyledons</taxon>
        <taxon>Gunneridae</taxon>
        <taxon>Pentapetalae</taxon>
        <taxon>Caryophyllales</taxon>
        <taxon>Chenopodiaceae</taxon>
        <taxon>Chenopodioideae</taxon>
        <taxon>Anserineae</taxon>
        <taxon>Spinacia</taxon>
    </lineage>
</organism>
<reference evidence="11" key="2">
    <citation type="submission" date="2025-08" db="UniProtKB">
        <authorList>
            <consortium name="RefSeq"/>
        </authorList>
    </citation>
    <scope>IDENTIFICATION</scope>
    <source>
        <tissue evidence="11">Leaf</tissue>
    </source>
</reference>
<keyword evidence="5 8" id="KW-0663">Pyridoxal phosphate</keyword>
<keyword evidence="9" id="KW-0028">Amino-acid biosynthesis</keyword>
<dbReference type="CDD" id="cd01557">
    <property type="entry name" value="BCAT_beta_family"/>
    <property type="match status" value="1"/>
</dbReference>
<dbReference type="KEGG" id="soe:110797813"/>
<comment type="similarity">
    <text evidence="2 7">Belongs to the class-IV pyridoxal-phosphate-dependent aminotransferase family.</text>
</comment>
<dbReference type="NCBIfam" id="NF009897">
    <property type="entry name" value="PRK13357.1"/>
    <property type="match status" value="1"/>
</dbReference>
<evidence type="ECO:0000256" key="8">
    <source>
        <dbReference type="RuleBase" id="RU004516"/>
    </source>
</evidence>
<dbReference type="OrthoDB" id="409992at2759"/>
<evidence type="ECO:0000256" key="9">
    <source>
        <dbReference type="RuleBase" id="RU004517"/>
    </source>
</evidence>
<dbReference type="Gene3D" id="3.30.470.10">
    <property type="match status" value="1"/>
</dbReference>
<dbReference type="PANTHER" id="PTHR42825:SF2">
    <property type="entry name" value="BRANCHED-CHAIN-AMINO-ACID AMINOTRANSFERASE 3, CHLOROPLASTIC-RELATED"/>
    <property type="match status" value="1"/>
</dbReference>
<dbReference type="GO" id="GO:0008652">
    <property type="term" value="P:amino acid biosynthetic process"/>
    <property type="evidence" value="ECO:0007669"/>
    <property type="project" value="UniProtKB-KW"/>
</dbReference>
<dbReference type="PIRSF" id="PIRSF006468">
    <property type="entry name" value="BCAT1"/>
    <property type="match status" value="1"/>
</dbReference>
<dbReference type="EC" id="2.6.1.42" evidence="9"/>
<sequence length="421" mass="45745">MESIGATALRQTTFLSPLPSPPLPSNDVSSLSHFSPFLFSSRKHSAALSLKLQKQLRIGDNNVRATNWAKCSATLSDTSSETSTLADIDWDNLGFGFLPTDYMYVMKCARGESFSGGELRRYGNIEMSPAAGILNYGQGLFEGLKAYRTQDGNIVLFRPNENALRMRTGAERMCMAAPTVEQFLEAVKETVLANERWIPPTGKGSLYVRPLLMGSGSVLGIAPAPEYTFLIYASPVGNYFKEGLAPINLVIETDFHRASPGGTGGVKTIGNYAAVLKAHTAAKAKGYSDVLYLDCVHKKYLEEVSSCNVFVVKDNVITTPAIKGTILPGITRKSIIDIARSLGFEVVEQLVSVDELLSADEVFCTGTAVVVSPVGSITHMDKRTSFGDGKVGRVAQQLYTELTRLQMGIAEDKMDWLVKLK</sequence>
<keyword evidence="4 9" id="KW-0808">Transferase</keyword>
<dbReference type="InterPro" id="IPR005786">
    <property type="entry name" value="B_amino_transII"/>
</dbReference>
<dbReference type="Gene3D" id="3.20.10.10">
    <property type="entry name" value="D-amino Acid Aminotransferase, subunit A, domain 2"/>
    <property type="match status" value="1"/>
</dbReference>
<dbReference type="GO" id="GO:0009082">
    <property type="term" value="P:branched-chain amino acid biosynthetic process"/>
    <property type="evidence" value="ECO:0007669"/>
    <property type="project" value="UniProtKB-KW"/>
</dbReference>
<dbReference type="RefSeq" id="XP_021858624.1">
    <property type="nucleotide sequence ID" value="XM_022002932.2"/>
</dbReference>
<dbReference type="AlphaFoldDB" id="A0A9R0K4Y1"/>
<feature type="modified residue" description="N6-(pyridoxal phosphate)lysine" evidence="6">
    <location>
        <position position="267"/>
    </location>
</feature>
<evidence type="ECO:0000313" key="11">
    <source>
        <dbReference type="RefSeq" id="XP_021858624.1"/>
    </source>
</evidence>
<name>A0A9R0K4Y1_SPIOL</name>
<dbReference type="InterPro" id="IPR001544">
    <property type="entry name" value="Aminotrans_IV"/>
</dbReference>
<gene>
    <name evidence="11" type="primary">LOC110797813</name>
</gene>
<dbReference type="PANTHER" id="PTHR42825">
    <property type="entry name" value="AMINO ACID AMINOTRANSFERASE"/>
    <property type="match status" value="1"/>
</dbReference>
<evidence type="ECO:0000313" key="10">
    <source>
        <dbReference type="Proteomes" id="UP000813463"/>
    </source>
</evidence>
<dbReference type="InterPro" id="IPR036038">
    <property type="entry name" value="Aminotransferase-like"/>
</dbReference>
<dbReference type="Proteomes" id="UP000813463">
    <property type="component" value="Chromosome 3"/>
</dbReference>